<dbReference type="EMBL" id="CP002044">
    <property type="protein sequence ID" value="ADH65398.1"/>
    <property type="molecule type" value="Genomic_DNA"/>
</dbReference>
<name>D7BJP2_ALLS1</name>
<dbReference type="HOGENOM" id="CLU_428204_0_0_0"/>
<organism evidence="1 2">
    <name type="scientific">Allomeiothermus silvanus (strain ATCC 700542 / DSM 9946 / NBRC 106475 / NCIMB 13440 / VI-R2)</name>
    <name type="common">Thermus silvanus</name>
    <dbReference type="NCBI Taxonomy" id="526227"/>
    <lineage>
        <taxon>Bacteria</taxon>
        <taxon>Thermotogati</taxon>
        <taxon>Deinococcota</taxon>
        <taxon>Deinococci</taxon>
        <taxon>Thermales</taxon>
        <taxon>Thermaceae</taxon>
        <taxon>Allomeiothermus</taxon>
    </lineage>
</organism>
<sequence length="566" mass="60282">MRRDGYALLMVLGLALTVGLAAALMSVRMAQEADQSRLEAEKALAQVQLDGRHNELLLRLAGAFREEVRGLLEAQNTRGRFAFGSGGSAPDQSSVSTAMSSLRQALQTRADALLCPQGFRLYFERTACGQPLPDNVRLPDPGYVSGAPRSGGALSVQRYRLPFVAYAQGERGEARQERYLLGAYEFDLGDALPSRYAMLLDNAYDARGNLHLFDGGVVLEGRLHVAGLLGVRDNPWLAGAVTSGSCPALGVDGSCVGDPTPGMAFFSQGFVPQSALLPAPDRPCLGGDCPVWGDGVDLRMSGLSVSGLNLSGWSPALSVNGDADEVALWSQGGGQYLRVCAPGCTNYRVRGNTLERETPPFWRPEVRLPTDGTLPRLGLEVQGQIRRLKAGNAFGIAVADGVSVEIVAWDGIRITSSLAYENSPCTFVGGRSGDQLVPSRCNNLGATGRLAVLSRGGDIRLGYGNGDPSLNLAEDNPRLHGHFLAPKGSIGTENLGASGTRRGTVFLLGALAMGRWQDWGNDQSGWNLSLTYDPRLAERPALVEEPTLKSGVLGVYLRLEGEQQAD</sequence>
<gene>
    <name evidence="1" type="ORF">Mesil_3608</name>
</gene>
<keyword evidence="2" id="KW-1185">Reference proteome</keyword>
<evidence type="ECO:0008006" key="3">
    <source>
        <dbReference type="Google" id="ProtNLM"/>
    </source>
</evidence>
<dbReference type="InterPro" id="IPR032601">
    <property type="entry name" value="DUF4900"/>
</dbReference>
<geneLocation type="plasmid" evidence="1 2">
    <name>pMESIL02</name>
</geneLocation>
<dbReference type="Pfam" id="PF16241">
    <property type="entry name" value="DUF4900"/>
    <property type="match status" value="1"/>
</dbReference>
<protein>
    <recommendedName>
        <fullName evidence="3">DUF4900 domain-containing protein</fullName>
    </recommendedName>
</protein>
<accession>D7BJP2</accession>
<dbReference type="KEGG" id="msv:Mesil_3608"/>
<evidence type="ECO:0000313" key="1">
    <source>
        <dbReference type="EMBL" id="ADH65398.1"/>
    </source>
</evidence>
<evidence type="ECO:0000313" key="2">
    <source>
        <dbReference type="Proteomes" id="UP000001916"/>
    </source>
</evidence>
<dbReference type="Proteomes" id="UP000001916">
    <property type="component" value="Plasmid pMESIL02"/>
</dbReference>
<dbReference type="RefSeq" id="WP_013159872.1">
    <property type="nucleotide sequence ID" value="NC_014214.1"/>
</dbReference>
<keyword evidence="1" id="KW-0614">Plasmid</keyword>
<proteinExistence type="predicted"/>
<reference evidence="1 2" key="1">
    <citation type="journal article" date="2010" name="Stand. Genomic Sci.">
        <title>Complete genome sequence of Meiothermus silvanus type strain (VI-R2).</title>
        <authorList>
            <person name="Sikorski J."/>
            <person name="Tindall B.J."/>
            <person name="Lowry S."/>
            <person name="Lucas S."/>
            <person name="Nolan M."/>
            <person name="Copeland A."/>
            <person name="Glavina Del Rio T."/>
            <person name="Tice H."/>
            <person name="Cheng J.F."/>
            <person name="Han C."/>
            <person name="Pitluck S."/>
            <person name="Liolios K."/>
            <person name="Ivanova N."/>
            <person name="Mavromatis K."/>
            <person name="Mikhailova N."/>
            <person name="Pati A."/>
            <person name="Goodwin L."/>
            <person name="Chen A."/>
            <person name="Palaniappan K."/>
            <person name="Land M."/>
            <person name="Hauser L."/>
            <person name="Chang Y.J."/>
            <person name="Jeffries C.D."/>
            <person name="Rohde M."/>
            <person name="Goker M."/>
            <person name="Woyke T."/>
            <person name="Bristow J."/>
            <person name="Eisen J.A."/>
            <person name="Markowitz V."/>
            <person name="Hugenholtz P."/>
            <person name="Kyrpides N.C."/>
            <person name="Klenk H.P."/>
            <person name="Lapidus A."/>
        </authorList>
    </citation>
    <scope>NUCLEOTIDE SEQUENCE [LARGE SCALE GENOMIC DNA]</scope>
    <source>
        <strain evidence="2">ATCC 700542 / DSM 9946 / VI-R2</strain>
        <plasmid evidence="2">Plasmid pMESIL02</plasmid>
    </source>
</reference>
<dbReference type="AlphaFoldDB" id="D7BJP2"/>